<feature type="transmembrane region" description="Helical" evidence="1">
    <location>
        <begin position="300"/>
        <end position="319"/>
    </location>
</feature>
<evidence type="ECO:0000313" key="4">
    <source>
        <dbReference type="Proteomes" id="UP001596169"/>
    </source>
</evidence>
<feature type="transmembrane region" description="Helical" evidence="1">
    <location>
        <begin position="98"/>
        <end position="115"/>
    </location>
</feature>
<feature type="transmembrane region" description="Helical" evidence="1">
    <location>
        <begin position="233"/>
        <end position="253"/>
    </location>
</feature>
<proteinExistence type="predicted"/>
<keyword evidence="1" id="KW-1133">Transmembrane helix</keyword>
<keyword evidence="1" id="KW-0472">Membrane</keyword>
<evidence type="ECO:0000256" key="1">
    <source>
        <dbReference type="SAM" id="Phobius"/>
    </source>
</evidence>
<dbReference type="PANTHER" id="PTHR23028">
    <property type="entry name" value="ACETYLTRANSFERASE"/>
    <property type="match status" value="1"/>
</dbReference>
<keyword evidence="1" id="KW-0812">Transmembrane</keyword>
<dbReference type="PANTHER" id="PTHR23028:SF134">
    <property type="entry name" value="PUTATIVE (AFU_ORTHOLOGUE AFUA_4G08520)-RELATED"/>
    <property type="match status" value="1"/>
</dbReference>
<feature type="transmembrane region" description="Helical" evidence="1">
    <location>
        <begin position="326"/>
        <end position="346"/>
    </location>
</feature>
<dbReference type="GO" id="GO:0016746">
    <property type="term" value="F:acyltransferase activity"/>
    <property type="evidence" value="ECO:0007669"/>
    <property type="project" value="UniProtKB-KW"/>
</dbReference>
<comment type="caution">
    <text evidence="3">The sequence shown here is derived from an EMBL/GenBank/DDBJ whole genome shotgun (WGS) entry which is preliminary data.</text>
</comment>
<feature type="transmembrane region" description="Helical" evidence="1">
    <location>
        <begin position="170"/>
        <end position="190"/>
    </location>
</feature>
<keyword evidence="4" id="KW-1185">Reference proteome</keyword>
<gene>
    <name evidence="3" type="ORF">ACFPZP_09985</name>
</gene>
<keyword evidence="3" id="KW-0012">Acyltransferase</keyword>
<dbReference type="EC" id="2.3.-.-" evidence="3"/>
<name>A0ABW1PXN1_9ENTR</name>
<feature type="transmembrane region" description="Helical" evidence="1">
    <location>
        <begin position="265"/>
        <end position="288"/>
    </location>
</feature>
<dbReference type="RefSeq" id="WP_335255276.1">
    <property type="nucleotide sequence ID" value="NZ_JBHSRG010000005.1"/>
</dbReference>
<keyword evidence="3" id="KW-0808">Transferase</keyword>
<evidence type="ECO:0000313" key="3">
    <source>
        <dbReference type="EMBL" id="MFC6121379.1"/>
    </source>
</evidence>
<organism evidence="3 4">
    <name type="scientific">Citrobacter bitternis</name>
    <dbReference type="NCBI Taxonomy" id="1585982"/>
    <lineage>
        <taxon>Bacteria</taxon>
        <taxon>Pseudomonadati</taxon>
        <taxon>Pseudomonadota</taxon>
        <taxon>Gammaproteobacteria</taxon>
        <taxon>Enterobacterales</taxon>
        <taxon>Enterobacteriaceae</taxon>
        <taxon>Citrobacter</taxon>
    </lineage>
</organism>
<protein>
    <submittedName>
        <fullName evidence="3">Acyltransferase family protein</fullName>
        <ecNumber evidence="3">2.3.-.-</ecNumber>
    </submittedName>
</protein>
<dbReference type="EMBL" id="JBHSRG010000005">
    <property type="protein sequence ID" value="MFC6121379.1"/>
    <property type="molecule type" value="Genomic_DNA"/>
</dbReference>
<accession>A0ABW1PXN1</accession>
<feature type="transmembrane region" description="Helical" evidence="1">
    <location>
        <begin position="21"/>
        <end position="41"/>
    </location>
</feature>
<dbReference type="InterPro" id="IPR050879">
    <property type="entry name" value="Acyltransferase_3"/>
</dbReference>
<reference evidence="4" key="1">
    <citation type="journal article" date="2019" name="Int. J. Syst. Evol. Microbiol.">
        <title>The Global Catalogue of Microorganisms (GCM) 10K type strain sequencing project: providing services to taxonomists for standard genome sequencing and annotation.</title>
        <authorList>
            <consortium name="The Broad Institute Genomics Platform"/>
            <consortium name="The Broad Institute Genome Sequencing Center for Infectious Disease"/>
            <person name="Wu L."/>
            <person name="Ma J."/>
        </authorList>
    </citation>
    <scope>NUCLEOTIDE SEQUENCE [LARGE SCALE GENOMIC DNA]</scope>
    <source>
        <strain evidence="4">JCM30009</strain>
    </source>
</reference>
<dbReference type="Pfam" id="PF01757">
    <property type="entry name" value="Acyl_transf_3"/>
    <property type="match status" value="1"/>
</dbReference>
<feature type="domain" description="Acyltransferase 3" evidence="2">
    <location>
        <begin position="21"/>
        <end position="342"/>
    </location>
</feature>
<dbReference type="InterPro" id="IPR002656">
    <property type="entry name" value="Acyl_transf_3_dom"/>
</dbReference>
<feature type="transmembrane region" description="Helical" evidence="1">
    <location>
        <begin position="202"/>
        <end position="227"/>
    </location>
</feature>
<dbReference type="Proteomes" id="UP001596169">
    <property type="component" value="Unassembled WGS sequence"/>
</dbReference>
<sequence length="371" mass="42011">MNPQKNNLTTSVAPGGRNLHLDGIRGIAAVSVALLHFFRSFDNQFISYEKPINHSLLSSMWNGHFAVALFFVLSGYIFFKKFYLSSFIKGVNASVKRFLRLSIPIMCVCLFAYLIHRFGLFYNAEASVATHSDWLARWYTFQPDLKLAIIESIWTDFVSFDPTLTYNSNLWTISYELFAVIIVIAFAIGCKFINFYAQVFSLAVLLFFSYNTHYFEFMLGAALGLIISKHRNLPLLVSITFLILALSMAALALPPILMPFSINTAYPIAAFLLLASVSMNNFVAKIFSNPVFIKLGDISFGLYLIHFLTINSIASFVFLKTGSLSITFFLYITSTLILSYMFASFVDHPWTHLLDRLFRKQSSTFSMSNVS</sequence>
<feature type="transmembrane region" description="Helical" evidence="1">
    <location>
        <begin position="61"/>
        <end position="78"/>
    </location>
</feature>
<evidence type="ECO:0000259" key="2">
    <source>
        <dbReference type="Pfam" id="PF01757"/>
    </source>
</evidence>